<feature type="transmembrane region" description="Helical" evidence="1">
    <location>
        <begin position="64"/>
        <end position="84"/>
    </location>
</feature>
<organism evidence="2 3">
    <name type="scientific">Symbiodinium necroappetens</name>
    <dbReference type="NCBI Taxonomy" id="1628268"/>
    <lineage>
        <taxon>Eukaryota</taxon>
        <taxon>Sar</taxon>
        <taxon>Alveolata</taxon>
        <taxon>Dinophyceae</taxon>
        <taxon>Suessiales</taxon>
        <taxon>Symbiodiniaceae</taxon>
        <taxon>Symbiodinium</taxon>
    </lineage>
</organism>
<protein>
    <submittedName>
        <fullName evidence="2">CAPN13 protein</fullName>
    </submittedName>
</protein>
<dbReference type="Proteomes" id="UP000601435">
    <property type="component" value="Unassembled WGS sequence"/>
</dbReference>
<evidence type="ECO:0000313" key="2">
    <source>
        <dbReference type="EMBL" id="CAE7878214.1"/>
    </source>
</evidence>
<sequence>MPLVGIRRHELQDDGVRRLLRWRILIISICTGFMAASCFLLGSLFGSLREEHGWAPQVLDFTNFLGILVLFIGMAGAGCVTLRLTSSDEDSALSETQLRVWASMPFCPFASSECQL</sequence>
<reference evidence="2" key="1">
    <citation type="submission" date="2021-02" db="EMBL/GenBank/DDBJ databases">
        <authorList>
            <person name="Dougan E. K."/>
            <person name="Rhodes N."/>
            <person name="Thang M."/>
            <person name="Chan C."/>
        </authorList>
    </citation>
    <scope>NUCLEOTIDE SEQUENCE</scope>
</reference>
<keyword evidence="1" id="KW-0812">Transmembrane</keyword>
<accession>A0A813ARD9</accession>
<gene>
    <name evidence="2" type="primary">CAPN13</name>
    <name evidence="2" type="ORF">SNEC2469_LOCUS28727</name>
</gene>
<evidence type="ECO:0000256" key="1">
    <source>
        <dbReference type="SAM" id="Phobius"/>
    </source>
</evidence>
<dbReference type="EMBL" id="CAJNJA010063043">
    <property type="protein sequence ID" value="CAE7878214.1"/>
    <property type="molecule type" value="Genomic_DNA"/>
</dbReference>
<dbReference type="AlphaFoldDB" id="A0A813ARD9"/>
<dbReference type="OrthoDB" id="10366205at2759"/>
<proteinExistence type="predicted"/>
<evidence type="ECO:0000313" key="3">
    <source>
        <dbReference type="Proteomes" id="UP000601435"/>
    </source>
</evidence>
<keyword evidence="1" id="KW-1133">Transmembrane helix</keyword>
<feature type="transmembrane region" description="Helical" evidence="1">
    <location>
        <begin position="20"/>
        <end position="44"/>
    </location>
</feature>
<keyword evidence="3" id="KW-1185">Reference proteome</keyword>
<comment type="caution">
    <text evidence="2">The sequence shown here is derived from an EMBL/GenBank/DDBJ whole genome shotgun (WGS) entry which is preliminary data.</text>
</comment>
<name>A0A813ARD9_9DINO</name>
<keyword evidence="1" id="KW-0472">Membrane</keyword>